<evidence type="ECO:0000256" key="7">
    <source>
        <dbReference type="PROSITE-ProRule" id="PRU10040"/>
    </source>
</evidence>
<dbReference type="PROSITE" id="PS00503">
    <property type="entry name" value="PECTINESTERASE_2"/>
    <property type="match status" value="1"/>
</dbReference>
<dbReference type="SUPFAM" id="SSF51126">
    <property type="entry name" value="Pectin lyase-like"/>
    <property type="match status" value="1"/>
</dbReference>
<evidence type="ECO:0000256" key="4">
    <source>
        <dbReference type="ARBA" id="ARBA00022801"/>
    </source>
</evidence>
<comment type="pathway">
    <text evidence="1 8">Glycan metabolism; pectin degradation; 2-dehydro-3-deoxy-D-gluconate from pectin: step 1/5.</text>
</comment>
<dbReference type="InterPro" id="IPR012334">
    <property type="entry name" value="Pectin_lyas_fold"/>
</dbReference>
<dbReference type="InterPro" id="IPR033131">
    <property type="entry name" value="Pectinesterase_Asp_AS"/>
</dbReference>
<protein>
    <recommendedName>
        <fullName evidence="3 8">Pectinesterase</fullName>
        <ecNumber evidence="3 8">3.1.1.11</ecNumber>
    </recommendedName>
</protein>
<evidence type="ECO:0000256" key="6">
    <source>
        <dbReference type="ARBA" id="ARBA00047928"/>
    </source>
</evidence>
<evidence type="ECO:0000259" key="9">
    <source>
        <dbReference type="Pfam" id="PF01095"/>
    </source>
</evidence>
<dbReference type="InterPro" id="IPR011050">
    <property type="entry name" value="Pectin_lyase_fold/virulence"/>
</dbReference>
<dbReference type="GO" id="GO:0030599">
    <property type="term" value="F:pectinesterase activity"/>
    <property type="evidence" value="ECO:0007669"/>
    <property type="project" value="UniProtKB-UniRule"/>
</dbReference>
<comment type="caution">
    <text evidence="10">The sequence shown here is derived from an EMBL/GenBank/DDBJ whole genome shotgun (WGS) entry which is preliminary data.</text>
</comment>
<gene>
    <name evidence="10" type="ORF">Gogos_019837</name>
</gene>
<dbReference type="GO" id="GO:0042545">
    <property type="term" value="P:cell wall modification"/>
    <property type="evidence" value="ECO:0007669"/>
    <property type="project" value="UniProtKB-UniRule"/>
</dbReference>
<evidence type="ECO:0000256" key="1">
    <source>
        <dbReference type="ARBA" id="ARBA00005184"/>
    </source>
</evidence>
<evidence type="ECO:0000313" key="10">
    <source>
        <dbReference type="EMBL" id="MBA0754385.1"/>
    </source>
</evidence>
<feature type="domain" description="Pectinesterase catalytic" evidence="9">
    <location>
        <begin position="113"/>
        <end position="261"/>
    </location>
</feature>
<dbReference type="Proteomes" id="UP000593579">
    <property type="component" value="Unassembled WGS sequence"/>
</dbReference>
<comment type="similarity">
    <text evidence="2">Belongs to the pectinesterase family.</text>
</comment>
<sequence length="278" mass="31415">MAPLSESIGLNFVSSFKQELQTYEWHATINEWQCEESSKVYVPRLFVTDLSYKLESLRKQTHHMFISILLIAPVVVSKQIPADKGQVNAWFEGIIKPMTEILKSCREAIHYVVGRSKKKHAKEYGTVNNATLIAESNYFVASNLNIVNLAPKPEGGKTIGGQVVALRVSGDRSPIYNYNIYGFQETCDDKGNHFFKDCYVLGTVDFIFGSGKSLYLNTNMFVEKREREGFTVITTQARESSSEDMGYSSNPRVVYAFTDMSNVVNTAGWSHNRFPERA</sequence>
<name>A0A7J9D1I4_GOSGO</name>
<evidence type="ECO:0000256" key="8">
    <source>
        <dbReference type="RuleBase" id="RU000589"/>
    </source>
</evidence>
<dbReference type="EC" id="3.1.1.11" evidence="3 8"/>
<comment type="catalytic activity">
    <reaction evidence="6 8">
        <text>[(1-&gt;4)-alpha-D-galacturonosyl methyl ester](n) + n H2O = [(1-&gt;4)-alpha-D-galacturonosyl](n) + n methanol + n H(+)</text>
        <dbReference type="Rhea" id="RHEA:22380"/>
        <dbReference type="Rhea" id="RHEA-COMP:14570"/>
        <dbReference type="Rhea" id="RHEA-COMP:14573"/>
        <dbReference type="ChEBI" id="CHEBI:15377"/>
        <dbReference type="ChEBI" id="CHEBI:15378"/>
        <dbReference type="ChEBI" id="CHEBI:17790"/>
        <dbReference type="ChEBI" id="CHEBI:140522"/>
        <dbReference type="ChEBI" id="CHEBI:140523"/>
        <dbReference type="EC" id="3.1.1.11"/>
    </reaction>
</comment>
<reference evidence="10 11" key="1">
    <citation type="journal article" date="2019" name="Genome Biol. Evol.">
        <title>Insights into the evolution of the New World diploid cottons (Gossypium, subgenus Houzingenia) based on genome sequencing.</title>
        <authorList>
            <person name="Grover C.E."/>
            <person name="Arick M.A. 2nd"/>
            <person name="Thrash A."/>
            <person name="Conover J.L."/>
            <person name="Sanders W.S."/>
            <person name="Peterson D.G."/>
            <person name="Frelichowski J.E."/>
            <person name="Scheffler J.A."/>
            <person name="Scheffler B.E."/>
            <person name="Wendel J.F."/>
        </authorList>
    </citation>
    <scope>NUCLEOTIDE SEQUENCE [LARGE SCALE GENOMIC DNA]</scope>
    <source>
        <strain evidence="10">5</strain>
        <tissue evidence="10">Leaf</tissue>
    </source>
</reference>
<dbReference type="GO" id="GO:0045490">
    <property type="term" value="P:pectin catabolic process"/>
    <property type="evidence" value="ECO:0007669"/>
    <property type="project" value="UniProtKB-UniRule"/>
</dbReference>
<feature type="active site" evidence="7">
    <location>
        <position position="205"/>
    </location>
</feature>
<dbReference type="PANTHER" id="PTHR31321:SF87">
    <property type="entry name" value="PECTINESTERASE 63-RELATED"/>
    <property type="match status" value="1"/>
</dbReference>
<dbReference type="Pfam" id="PF01095">
    <property type="entry name" value="Pectinesterase"/>
    <property type="match status" value="1"/>
</dbReference>
<accession>A0A7J9D1I4</accession>
<dbReference type="Gene3D" id="2.160.20.10">
    <property type="entry name" value="Single-stranded right-handed beta-helix, Pectin lyase-like"/>
    <property type="match status" value="1"/>
</dbReference>
<dbReference type="UniPathway" id="UPA00545">
    <property type="reaction ID" value="UER00823"/>
</dbReference>
<keyword evidence="4 8" id="KW-0378">Hydrolase</keyword>
<evidence type="ECO:0000313" key="11">
    <source>
        <dbReference type="Proteomes" id="UP000593579"/>
    </source>
</evidence>
<organism evidence="10 11">
    <name type="scientific">Gossypium gossypioides</name>
    <name type="common">Mexican cotton</name>
    <name type="synonym">Selera gossypioides</name>
    <dbReference type="NCBI Taxonomy" id="34282"/>
    <lineage>
        <taxon>Eukaryota</taxon>
        <taxon>Viridiplantae</taxon>
        <taxon>Streptophyta</taxon>
        <taxon>Embryophyta</taxon>
        <taxon>Tracheophyta</taxon>
        <taxon>Spermatophyta</taxon>
        <taxon>Magnoliopsida</taxon>
        <taxon>eudicotyledons</taxon>
        <taxon>Gunneridae</taxon>
        <taxon>Pentapetalae</taxon>
        <taxon>rosids</taxon>
        <taxon>malvids</taxon>
        <taxon>Malvales</taxon>
        <taxon>Malvaceae</taxon>
        <taxon>Malvoideae</taxon>
        <taxon>Gossypium</taxon>
    </lineage>
</organism>
<evidence type="ECO:0000256" key="2">
    <source>
        <dbReference type="ARBA" id="ARBA00008891"/>
    </source>
</evidence>
<proteinExistence type="inferred from homology"/>
<keyword evidence="11" id="KW-1185">Reference proteome</keyword>
<dbReference type="OrthoDB" id="2019149at2759"/>
<evidence type="ECO:0000256" key="3">
    <source>
        <dbReference type="ARBA" id="ARBA00013229"/>
    </source>
</evidence>
<dbReference type="PANTHER" id="PTHR31321">
    <property type="entry name" value="ACYL-COA THIOESTER HYDROLASE YBHC-RELATED"/>
    <property type="match status" value="1"/>
</dbReference>
<feature type="non-terminal residue" evidence="10">
    <location>
        <position position="278"/>
    </location>
</feature>
<keyword evidence="5 8" id="KW-0063">Aspartyl esterase</keyword>
<dbReference type="InterPro" id="IPR000070">
    <property type="entry name" value="Pectinesterase_cat"/>
</dbReference>
<dbReference type="AlphaFoldDB" id="A0A7J9D1I4"/>
<dbReference type="EMBL" id="JABEZY010261387">
    <property type="protein sequence ID" value="MBA0754385.1"/>
    <property type="molecule type" value="Genomic_DNA"/>
</dbReference>
<evidence type="ECO:0000256" key="5">
    <source>
        <dbReference type="ARBA" id="ARBA00023085"/>
    </source>
</evidence>